<accession>A0AAU9JC49</accession>
<organism evidence="6 7">
    <name type="scientific">Blepharisma stoltei</name>
    <dbReference type="NCBI Taxonomy" id="1481888"/>
    <lineage>
        <taxon>Eukaryota</taxon>
        <taxon>Sar</taxon>
        <taxon>Alveolata</taxon>
        <taxon>Ciliophora</taxon>
        <taxon>Postciliodesmatophora</taxon>
        <taxon>Heterotrichea</taxon>
        <taxon>Heterotrichida</taxon>
        <taxon>Blepharismidae</taxon>
        <taxon>Blepharisma</taxon>
    </lineage>
</organism>
<dbReference type="GO" id="GO:0008236">
    <property type="term" value="F:serine-type peptidase activity"/>
    <property type="evidence" value="ECO:0007669"/>
    <property type="project" value="UniProtKB-KW"/>
</dbReference>
<evidence type="ECO:0000259" key="5">
    <source>
        <dbReference type="Pfam" id="PF01343"/>
    </source>
</evidence>
<evidence type="ECO:0000256" key="2">
    <source>
        <dbReference type="ARBA" id="ARBA00022670"/>
    </source>
</evidence>
<sequence>MEAIKKITDLRKAVFKIRISGAITGKTLDKLNKELQTQSWRSPVALAVVVNSPGGSAAQSSLIRQRLLAFSKHHHIPIYAFAEDLAASGGYYVMSAGNELYATPGSIIGSIGAIFNLFGIKGLAAKYGIERRSWATSPLDLDERIDPLKELKPDTLKWLEGLVKETKNEFTAVVDEARKERIKVENAKKEEILYNGDVFTADESIKHGLIDKLGVCDEVMKEIFPKYQILDLSKSSKIQRIYQSIFG</sequence>
<dbReference type="InterPro" id="IPR047272">
    <property type="entry name" value="S49_SppA_C"/>
</dbReference>
<dbReference type="Gene3D" id="3.90.226.10">
    <property type="entry name" value="2-enoyl-CoA Hydratase, Chain A, domain 1"/>
    <property type="match status" value="1"/>
</dbReference>
<dbReference type="SUPFAM" id="SSF52096">
    <property type="entry name" value="ClpP/crotonase"/>
    <property type="match status" value="1"/>
</dbReference>
<evidence type="ECO:0000313" key="6">
    <source>
        <dbReference type="EMBL" id="CAG9322796.1"/>
    </source>
</evidence>
<proteinExistence type="inferred from homology"/>
<evidence type="ECO:0000313" key="7">
    <source>
        <dbReference type="Proteomes" id="UP001162131"/>
    </source>
</evidence>
<evidence type="ECO:0000256" key="4">
    <source>
        <dbReference type="ARBA" id="ARBA00022825"/>
    </source>
</evidence>
<name>A0AAU9JC49_9CILI</name>
<keyword evidence="7" id="KW-1185">Reference proteome</keyword>
<comment type="caution">
    <text evidence="6">The sequence shown here is derived from an EMBL/GenBank/DDBJ whole genome shotgun (WGS) entry which is preliminary data.</text>
</comment>
<comment type="similarity">
    <text evidence="1">Belongs to the peptidase S49 family.</text>
</comment>
<dbReference type="GO" id="GO:0006508">
    <property type="term" value="P:proteolysis"/>
    <property type="evidence" value="ECO:0007669"/>
    <property type="project" value="UniProtKB-KW"/>
</dbReference>
<keyword evidence="4" id="KW-0720">Serine protease</keyword>
<dbReference type="EMBL" id="CAJZBQ010000032">
    <property type="protein sequence ID" value="CAG9322796.1"/>
    <property type="molecule type" value="Genomic_DNA"/>
</dbReference>
<protein>
    <recommendedName>
        <fullName evidence="5">Peptidase S49 domain-containing protein</fullName>
    </recommendedName>
</protein>
<gene>
    <name evidence="6" type="ORF">BSTOLATCC_MIC31912</name>
</gene>
<dbReference type="CDD" id="cd07023">
    <property type="entry name" value="S49_Sppa_N_C"/>
    <property type="match status" value="1"/>
</dbReference>
<dbReference type="PANTHER" id="PTHR42987">
    <property type="entry name" value="PEPTIDASE S49"/>
    <property type="match status" value="1"/>
</dbReference>
<dbReference type="AlphaFoldDB" id="A0AAU9JC49"/>
<dbReference type="Proteomes" id="UP001162131">
    <property type="component" value="Unassembled WGS sequence"/>
</dbReference>
<dbReference type="PANTHER" id="PTHR42987:SF4">
    <property type="entry name" value="PROTEASE SOHB-RELATED"/>
    <property type="match status" value="1"/>
</dbReference>
<dbReference type="InterPro" id="IPR029045">
    <property type="entry name" value="ClpP/crotonase-like_dom_sf"/>
</dbReference>
<evidence type="ECO:0000256" key="1">
    <source>
        <dbReference type="ARBA" id="ARBA00008683"/>
    </source>
</evidence>
<feature type="domain" description="Peptidase S49" evidence="5">
    <location>
        <begin position="73"/>
        <end position="222"/>
    </location>
</feature>
<dbReference type="InterPro" id="IPR002142">
    <property type="entry name" value="Peptidase_S49"/>
</dbReference>
<dbReference type="Pfam" id="PF01343">
    <property type="entry name" value="Peptidase_S49"/>
    <property type="match status" value="1"/>
</dbReference>
<reference evidence="6" key="1">
    <citation type="submission" date="2021-09" db="EMBL/GenBank/DDBJ databases">
        <authorList>
            <consortium name="AG Swart"/>
            <person name="Singh M."/>
            <person name="Singh A."/>
            <person name="Seah K."/>
            <person name="Emmerich C."/>
        </authorList>
    </citation>
    <scope>NUCLEOTIDE SEQUENCE</scope>
    <source>
        <strain evidence="6">ATCC30299</strain>
    </source>
</reference>
<keyword evidence="3" id="KW-0378">Hydrolase</keyword>
<evidence type="ECO:0000256" key="3">
    <source>
        <dbReference type="ARBA" id="ARBA00022801"/>
    </source>
</evidence>
<keyword evidence="2" id="KW-0645">Protease</keyword>